<keyword evidence="1" id="KW-1133">Transmembrane helix</keyword>
<accession>A0A5N5XCI2</accession>
<proteinExistence type="predicted"/>
<protein>
    <submittedName>
        <fullName evidence="2">Uncharacterized protein</fullName>
    </submittedName>
</protein>
<name>A0A5N5XCI2_9EURO</name>
<reference evidence="2 3" key="1">
    <citation type="submission" date="2019-04" db="EMBL/GenBank/DDBJ databases">
        <title>Friends and foes A comparative genomics study of 23 Aspergillus species from section Flavi.</title>
        <authorList>
            <consortium name="DOE Joint Genome Institute"/>
            <person name="Kjaerbolling I."/>
            <person name="Vesth T."/>
            <person name="Frisvad J.C."/>
            <person name="Nybo J.L."/>
            <person name="Theobald S."/>
            <person name="Kildgaard S."/>
            <person name="Isbrandt T."/>
            <person name="Kuo A."/>
            <person name="Sato A."/>
            <person name="Lyhne E.K."/>
            <person name="Kogle M.E."/>
            <person name="Wiebenga A."/>
            <person name="Kun R.S."/>
            <person name="Lubbers R.J."/>
            <person name="Makela M.R."/>
            <person name="Barry K."/>
            <person name="Chovatia M."/>
            <person name="Clum A."/>
            <person name="Daum C."/>
            <person name="Haridas S."/>
            <person name="He G."/>
            <person name="LaButti K."/>
            <person name="Lipzen A."/>
            <person name="Mondo S."/>
            <person name="Riley R."/>
            <person name="Salamov A."/>
            <person name="Simmons B.A."/>
            <person name="Magnuson J.K."/>
            <person name="Henrissat B."/>
            <person name="Mortensen U.H."/>
            <person name="Larsen T.O."/>
            <person name="Devries R.P."/>
            <person name="Grigoriev I.V."/>
            <person name="Machida M."/>
            <person name="Baker S.E."/>
            <person name="Andersen M.R."/>
        </authorList>
    </citation>
    <scope>NUCLEOTIDE SEQUENCE [LARGE SCALE GENOMIC DNA]</scope>
    <source>
        <strain evidence="2 3">CBS 151.66</strain>
    </source>
</reference>
<keyword evidence="1" id="KW-0472">Membrane</keyword>
<dbReference type="OrthoDB" id="5429634at2759"/>
<feature type="transmembrane region" description="Helical" evidence="1">
    <location>
        <begin position="79"/>
        <end position="102"/>
    </location>
</feature>
<organism evidence="2 3">
    <name type="scientific">Aspergillus leporis</name>
    <dbReference type="NCBI Taxonomy" id="41062"/>
    <lineage>
        <taxon>Eukaryota</taxon>
        <taxon>Fungi</taxon>
        <taxon>Dikarya</taxon>
        <taxon>Ascomycota</taxon>
        <taxon>Pezizomycotina</taxon>
        <taxon>Eurotiomycetes</taxon>
        <taxon>Eurotiomycetidae</taxon>
        <taxon>Eurotiales</taxon>
        <taxon>Aspergillaceae</taxon>
        <taxon>Aspergillus</taxon>
        <taxon>Aspergillus subgen. Circumdati</taxon>
    </lineage>
</organism>
<evidence type="ECO:0000256" key="1">
    <source>
        <dbReference type="SAM" id="Phobius"/>
    </source>
</evidence>
<dbReference type="Proteomes" id="UP000326565">
    <property type="component" value="Unassembled WGS sequence"/>
</dbReference>
<dbReference type="PANTHER" id="PTHR35395:SF1">
    <property type="entry name" value="DUF6536 DOMAIN-CONTAINING PROTEIN"/>
    <property type="match status" value="1"/>
</dbReference>
<keyword evidence="1" id="KW-0812">Transmembrane</keyword>
<dbReference type="PANTHER" id="PTHR35395">
    <property type="entry name" value="DUF6536 DOMAIN-CONTAINING PROTEIN"/>
    <property type="match status" value="1"/>
</dbReference>
<evidence type="ECO:0000313" key="3">
    <source>
        <dbReference type="Proteomes" id="UP000326565"/>
    </source>
</evidence>
<dbReference type="EMBL" id="ML732158">
    <property type="protein sequence ID" value="KAB8078488.1"/>
    <property type="molecule type" value="Genomic_DNA"/>
</dbReference>
<feature type="transmembrane region" description="Helical" evidence="1">
    <location>
        <begin position="122"/>
        <end position="143"/>
    </location>
</feature>
<evidence type="ECO:0000313" key="2">
    <source>
        <dbReference type="EMBL" id="KAB8078488.1"/>
    </source>
</evidence>
<gene>
    <name evidence="2" type="ORF">BDV29DRAFT_152813</name>
</gene>
<dbReference type="AlphaFoldDB" id="A0A5N5XCI2"/>
<keyword evidence="3" id="KW-1185">Reference proteome</keyword>
<sequence length="231" mass="25790">MAQVPLEERISLAVNWQMECPSKHSPLPPPPPGGRLIGVIVAEYDDYATQRKPLRVSWPRGQQRSTYYLSLPYRYSAPLLVFSVLMHWLLSQSIFFVNVQAYDVHDRPDPSSSTRGCGYSPIAIFICILVSGVALLSLSGLSYRRLKSRMPLATHCSAAISAACHPPPDDRDTALKPVMWGQISGDGSDEQDQDWLTAYYGASPESPGIRYTHCSFTSKEVMPPNTIRLYR</sequence>